<dbReference type="Gene3D" id="2.30.30.940">
    <property type="match status" value="1"/>
</dbReference>
<evidence type="ECO:0000256" key="1">
    <source>
        <dbReference type="SAM" id="MobiDB-lite"/>
    </source>
</evidence>
<feature type="region of interest" description="Disordered" evidence="1">
    <location>
        <begin position="873"/>
        <end position="906"/>
    </location>
</feature>
<dbReference type="InterPro" id="IPR050534">
    <property type="entry name" value="Coronavir_polyprotein_1ab"/>
</dbReference>
<dbReference type="SUPFAM" id="SSF55464">
    <property type="entry name" value="Origin of replication-binding domain, RBD-like"/>
    <property type="match status" value="1"/>
</dbReference>
<dbReference type="Proteomes" id="UP000188586">
    <property type="component" value="Unassembled WGS sequence"/>
</dbReference>
<dbReference type="Pfam" id="PF08751">
    <property type="entry name" value="TrwC"/>
    <property type="match status" value="1"/>
</dbReference>
<dbReference type="InterPro" id="IPR027785">
    <property type="entry name" value="UvrD-like_helicase_C"/>
</dbReference>
<feature type="region of interest" description="Disordered" evidence="1">
    <location>
        <begin position="979"/>
        <end position="1025"/>
    </location>
</feature>
<dbReference type="NCBIfam" id="NF041492">
    <property type="entry name" value="MobF"/>
    <property type="match status" value="1"/>
</dbReference>
<dbReference type="Pfam" id="PF13538">
    <property type="entry name" value="UvrD_C_2"/>
    <property type="match status" value="1"/>
</dbReference>
<dbReference type="InterPro" id="IPR014059">
    <property type="entry name" value="TraI/TrwC_relax"/>
</dbReference>
<dbReference type="AlphaFoldDB" id="A0A1V3SWQ9"/>
<name>A0A1V3SWQ9_9BACT</name>
<feature type="domain" description="UvrD-like helicase C-terminal" evidence="3">
    <location>
        <begin position="807"/>
        <end position="852"/>
    </location>
</feature>
<dbReference type="EMBL" id="MPOJ01000010">
    <property type="protein sequence ID" value="OOH72784.1"/>
    <property type="molecule type" value="Genomic_DNA"/>
</dbReference>
<dbReference type="PANTHER" id="PTHR43788">
    <property type="entry name" value="DNA2/NAM7 HELICASE FAMILY MEMBER"/>
    <property type="match status" value="1"/>
</dbReference>
<keyword evidence="4" id="KW-0269">Exonuclease</keyword>
<dbReference type="CDD" id="cd18809">
    <property type="entry name" value="SF1_C_RecD"/>
    <property type="match status" value="1"/>
</dbReference>
<reference evidence="4 5" key="1">
    <citation type="submission" date="2016-11" db="EMBL/GenBank/DDBJ databases">
        <title>Comparative genomics of co-occurring bacteria in distinct bioleaching systems unravels niche-specific adaptation.</title>
        <authorList>
            <person name="Zhang X."/>
            <person name="Liu X."/>
            <person name="Yin H."/>
        </authorList>
    </citation>
    <scope>NUCLEOTIDE SEQUENCE [LARGE SCALE GENOMIC DNA]</scope>
    <source>
        <strain evidence="4 5">DX</strain>
    </source>
</reference>
<feature type="domain" description="TrwC relaxase" evidence="2">
    <location>
        <begin position="10"/>
        <end position="290"/>
    </location>
</feature>
<accession>A0A1V3SWQ9</accession>
<proteinExistence type="predicted"/>
<comment type="caution">
    <text evidence="4">The sequence shown here is derived from an EMBL/GenBank/DDBJ whole genome shotgun (WGS) entry which is preliminary data.</text>
</comment>
<dbReference type="Pfam" id="PF13604">
    <property type="entry name" value="AAA_30"/>
    <property type="match status" value="1"/>
</dbReference>
<dbReference type="InterPro" id="IPR014862">
    <property type="entry name" value="TrwC"/>
</dbReference>
<gene>
    <name evidence="4" type="ORF">BOX24_05190</name>
</gene>
<evidence type="ECO:0000313" key="5">
    <source>
        <dbReference type="Proteomes" id="UP000188586"/>
    </source>
</evidence>
<sequence>MALGRNISPQQGETYYRKDDYYLEKEGGEDHKLEWGGKLAVEMGLSGKVEAETWKNALQGDFPGGVEIRGGSFKDPDTGELLKRAGTDFEFSAPKSFSIQALVHGDDHLIQAHREAVSLAMAFLEEQIGARRGKGGKDWETTGQGLFGRVTHMTSRAGDPQLHDHVVALNVTKNSDGKYQAMTNDRMMNYQRQAQEIYFSELAFRAVALGYALEKGKYGEPEIAGYTREQIESFSKRLSDVDLFLQERFGVTRETATPAQKRLAAEHSREAKKVRELEGLQKEWQDRAKEIGTEKVLPGKAGKSLSPEKRLEIARESLAFSVEHHTERESSVKEGELIRTALAAGRGQITMEDMMMAVDGAKSDGSLIRQEDAKARSKQNLVTSKEAMERERRILKFERTGRDAVEPVLNLFQAEATISAIQEKEGIRLNAEQKAAARMILTTGNRYSGINGYAGVGKTTMLKPAVEALKEGGYDVLGLGPQHSAVHALRDAGIIEGRTLQSWLADRTAGEILTKKTVVVIDEAGLANSKDLEAAMRRIEKAGSRAVLVGDIKQYESVAAGPVFRQLQDNGMETVYVTEMQRQRNASENVREAARLSIDSPEKALEKLEIREIRNPQERFKALSEEYLKSPDKKETLVLTGTHEARKSVNENIREALNLKGKGQEFSRFEAGDFTEAQKKRIDSYEVGQDVRFGKDYREMGVRSGEVGNVAEVDKERGTVKLTMQDGRTTILTPRKISGKGHEIGQIEKIELAPGDRIRITGNERKKDGITNGMRGVVLNVGQDTLRIRLDNGKECELNPGPVEVDHGYAQTGHSAQGLGAQIVILDLPANSQTMNRRSFYTNLTRTKGKVIAFTDDREKLTGAVTREKDKSMALDVEKENREEKRRVKERGGEKEAREEVRPEVVSSMLTGDERKLLSEWKGKEGQEIRFSKDVRAFGIGAGESGKIEDINQGSGVITLRMEDGRYVRMIPEYMRELERQKGMEERAPDRKTMDPGKEDRKEKKKESPGIECRRERGRDRGMGY</sequence>
<dbReference type="GO" id="GO:0004527">
    <property type="term" value="F:exonuclease activity"/>
    <property type="evidence" value="ECO:0007669"/>
    <property type="project" value="UniProtKB-KW"/>
</dbReference>
<keyword evidence="4" id="KW-0540">Nuclease</keyword>
<feature type="compositionally biased region" description="Basic and acidic residues" evidence="1">
    <location>
        <begin position="873"/>
        <end position="903"/>
    </location>
</feature>
<dbReference type="NCBIfam" id="TIGR02686">
    <property type="entry name" value="relax_trwC"/>
    <property type="match status" value="1"/>
</dbReference>
<dbReference type="InterPro" id="IPR027417">
    <property type="entry name" value="P-loop_NTPase"/>
</dbReference>
<evidence type="ECO:0000259" key="3">
    <source>
        <dbReference type="Pfam" id="PF13538"/>
    </source>
</evidence>
<organism evidence="4 5">
    <name type="scientific">Leptospirillum ferriphilum</name>
    <dbReference type="NCBI Taxonomy" id="178606"/>
    <lineage>
        <taxon>Bacteria</taxon>
        <taxon>Pseudomonadati</taxon>
        <taxon>Nitrospirota</taxon>
        <taxon>Nitrospiria</taxon>
        <taxon>Nitrospirales</taxon>
        <taxon>Nitrospiraceae</taxon>
        <taxon>Leptospirillum</taxon>
    </lineage>
</organism>
<dbReference type="RefSeq" id="WP_077303822.1">
    <property type="nucleotide sequence ID" value="NZ_JBPKCJ010000001.1"/>
</dbReference>
<dbReference type="SUPFAM" id="SSF52540">
    <property type="entry name" value="P-loop containing nucleoside triphosphate hydrolases"/>
    <property type="match status" value="2"/>
</dbReference>
<dbReference type="Gene3D" id="3.40.50.300">
    <property type="entry name" value="P-loop containing nucleotide triphosphate hydrolases"/>
    <property type="match status" value="2"/>
</dbReference>
<evidence type="ECO:0000313" key="4">
    <source>
        <dbReference type="EMBL" id="OOH72784.1"/>
    </source>
</evidence>
<protein>
    <submittedName>
        <fullName evidence="4">Exonuclease V subunit alpha</fullName>
    </submittedName>
</protein>
<evidence type="ECO:0000259" key="2">
    <source>
        <dbReference type="Pfam" id="PF08751"/>
    </source>
</evidence>
<dbReference type="CDD" id="cd17933">
    <property type="entry name" value="DEXSc_RecD-like"/>
    <property type="match status" value="1"/>
</dbReference>
<keyword evidence="4" id="KW-0378">Hydrolase</keyword>